<protein>
    <submittedName>
        <fullName evidence="1">Uncharacterized protein</fullName>
    </submittedName>
</protein>
<accession>A0A5N6KFA1</accession>
<sequence>MQNVTDILYSPDIGTSAPVTQFITHQYIFITVFSRRSIEKAPLLAEIPISYRYLGNSSALSTYLLPIPLSFVDNSTPTLWFDYFG</sequence>
<organism evidence="1 2">
    <name type="scientific">Monilinia laxa</name>
    <name type="common">Brown rot fungus</name>
    <name type="synonym">Sclerotinia laxa</name>
    <dbReference type="NCBI Taxonomy" id="61186"/>
    <lineage>
        <taxon>Eukaryota</taxon>
        <taxon>Fungi</taxon>
        <taxon>Dikarya</taxon>
        <taxon>Ascomycota</taxon>
        <taxon>Pezizomycotina</taxon>
        <taxon>Leotiomycetes</taxon>
        <taxon>Helotiales</taxon>
        <taxon>Sclerotiniaceae</taxon>
        <taxon>Monilinia</taxon>
    </lineage>
</organism>
<proteinExistence type="predicted"/>
<dbReference type="AlphaFoldDB" id="A0A5N6KFA1"/>
<dbReference type="Proteomes" id="UP000326757">
    <property type="component" value="Unassembled WGS sequence"/>
</dbReference>
<reference evidence="1 2" key="1">
    <citation type="submission" date="2019-06" db="EMBL/GenBank/DDBJ databases">
        <title>Genome Sequence of the Brown Rot Fungal Pathogen Monilinia laxa.</title>
        <authorList>
            <person name="De Miccolis Angelini R.M."/>
            <person name="Landi L."/>
            <person name="Abate D."/>
            <person name="Pollastro S."/>
            <person name="Romanazzi G."/>
            <person name="Faretra F."/>
        </authorList>
    </citation>
    <scope>NUCLEOTIDE SEQUENCE [LARGE SCALE GENOMIC DNA]</scope>
    <source>
        <strain evidence="1 2">Mlax316</strain>
    </source>
</reference>
<dbReference type="EMBL" id="VIGI01000003">
    <property type="protein sequence ID" value="KAB8302372.1"/>
    <property type="molecule type" value="Genomic_DNA"/>
</dbReference>
<name>A0A5N6KFA1_MONLA</name>
<comment type="caution">
    <text evidence="1">The sequence shown here is derived from an EMBL/GenBank/DDBJ whole genome shotgun (WGS) entry which is preliminary data.</text>
</comment>
<gene>
    <name evidence="1" type="ORF">EYC80_005798</name>
</gene>
<evidence type="ECO:0000313" key="2">
    <source>
        <dbReference type="Proteomes" id="UP000326757"/>
    </source>
</evidence>
<keyword evidence="2" id="KW-1185">Reference proteome</keyword>
<evidence type="ECO:0000313" key="1">
    <source>
        <dbReference type="EMBL" id="KAB8302372.1"/>
    </source>
</evidence>